<proteinExistence type="predicted"/>
<gene>
    <name evidence="1" type="ORF">EGYM00392_LOCUS51262</name>
</gene>
<organism evidence="1">
    <name type="scientific">Eutreptiella gymnastica</name>
    <dbReference type="NCBI Taxonomy" id="73025"/>
    <lineage>
        <taxon>Eukaryota</taxon>
        <taxon>Discoba</taxon>
        <taxon>Euglenozoa</taxon>
        <taxon>Euglenida</taxon>
        <taxon>Spirocuta</taxon>
        <taxon>Euglenophyceae</taxon>
        <taxon>Eutreptiales</taxon>
        <taxon>Eutreptiaceae</taxon>
        <taxon>Eutreptiella</taxon>
    </lineage>
</organism>
<name>A0A7S1JCV4_9EUGL</name>
<protein>
    <submittedName>
        <fullName evidence="1">Uncharacterized protein</fullName>
    </submittedName>
</protein>
<sequence length="130" mass="14873">MAFGGAPRGMDVQSKRTRKQHICLGQASCSELMCLREGSHELQCPMLHLYGREPNCYPTHHSVWTLGSNRCRAKGHPRKGEREPALLRGIARRWLKWLKHYSGRVKHREAAKASICEESSQSIRALWDPL</sequence>
<reference evidence="1" key="1">
    <citation type="submission" date="2021-01" db="EMBL/GenBank/DDBJ databases">
        <authorList>
            <person name="Corre E."/>
            <person name="Pelletier E."/>
            <person name="Niang G."/>
            <person name="Scheremetjew M."/>
            <person name="Finn R."/>
            <person name="Kale V."/>
            <person name="Holt S."/>
            <person name="Cochrane G."/>
            <person name="Meng A."/>
            <person name="Brown T."/>
            <person name="Cohen L."/>
        </authorList>
    </citation>
    <scope>NUCLEOTIDE SEQUENCE</scope>
    <source>
        <strain evidence="1">NIES-381</strain>
    </source>
</reference>
<dbReference type="EMBL" id="HBGA01139480">
    <property type="protein sequence ID" value="CAD9040096.1"/>
    <property type="molecule type" value="Transcribed_RNA"/>
</dbReference>
<accession>A0A7S1JCV4</accession>
<evidence type="ECO:0000313" key="1">
    <source>
        <dbReference type="EMBL" id="CAD9040096.1"/>
    </source>
</evidence>
<dbReference type="AlphaFoldDB" id="A0A7S1JCV4"/>